<comment type="similarity">
    <text evidence="5 14">Belongs to the MoeA family.</text>
</comment>
<evidence type="ECO:0000256" key="13">
    <source>
        <dbReference type="ARBA" id="ARBA00047317"/>
    </source>
</evidence>
<organism evidence="16">
    <name type="scientific">Candidatus Fermentithermobacillus carboniphilus</name>
    <dbReference type="NCBI Taxonomy" id="3085328"/>
    <lineage>
        <taxon>Bacteria</taxon>
        <taxon>Bacillati</taxon>
        <taxon>Bacillota</taxon>
        <taxon>Candidatus Fermentithermobacillia</taxon>
        <taxon>Candidatus Fermentithermobacillales</taxon>
        <taxon>Candidatus Fermentithermobacillaceae</taxon>
        <taxon>Candidatus Fermentithermobacillus</taxon>
    </lineage>
</organism>
<dbReference type="CDD" id="cd00887">
    <property type="entry name" value="MoeA"/>
    <property type="match status" value="1"/>
</dbReference>
<keyword evidence="8 14" id="KW-0500">Molybdenum</keyword>
<dbReference type="FunFam" id="3.40.980.10:FF:000004">
    <property type="entry name" value="Molybdopterin molybdenumtransferase"/>
    <property type="match status" value="1"/>
</dbReference>
<comment type="function">
    <text evidence="2 14">Catalyzes the insertion of molybdate into adenylated molybdopterin with the concomitant release of AMP.</text>
</comment>
<evidence type="ECO:0000313" key="16">
    <source>
        <dbReference type="EMBL" id="QUL98225.1"/>
    </source>
</evidence>
<evidence type="ECO:0000256" key="4">
    <source>
        <dbReference type="ARBA" id="ARBA00005046"/>
    </source>
</evidence>
<dbReference type="SUPFAM" id="SSF63867">
    <property type="entry name" value="MoeA C-terminal domain-like"/>
    <property type="match status" value="1"/>
</dbReference>
<gene>
    <name evidence="16" type="ORF">IMF26_09320</name>
</gene>
<dbReference type="SUPFAM" id="SSF53218">
    <property type="entry name" value="Molybdenum cofactor biosynthesis proteins"/>
    <property type="match status" value="1"/>
</dbReference>
<dbReference type="EMBL" id="CP062796">
    <property type="protein sequence ID" value="QUL98225.1"/>
    <property type="molecule type" value="Genomic_DNA"/>
</dbReference>
<evidence type="ECO:0000256" key="5">
    <source>
        <dbReference type="ARBA" id="ARBA00010763"/>
    </source>
</evidence>
<evidence type="ECO:0000256" key="6">
    <source>
        <dbReference type="ARBA" id="ARBA00013269"/>
    </source>
</evidence>
<dbReference type="SMART" id="SM00852">
    <property type="entry name" value="MoCF_biosynth"/>
    <property type="match status" value="1"/>
</dbReference>
<dbReference type="Gene3D" id="3.40.980.10">
    <property type="entry name" value="MoaB/Mog-like domain"/>
    <property type="match status" value="1"/>
</dbReference>
<evidence type="ECO:0000256" key="11">
    <source>
        <dbReference type="ARBA" id="ARBA00022842"/>
    </source>
</evidence>
<proteinExistence type="inferred from homology"/>
<dbReference type="InterPro" id="IPR005110">
    <property type="entry name" value="MoeA_linker/N"/>
</dbReference>
<evidence type="ECO:0000256" key="14">
    <source>
        <dbReference type="RuleBase" id="RU365090"/>
    </source>
</evidence>
<evidence type="ECO:0000256" key="3">
    <source>
        <dbReference type="ARBA" id="ARBA00003487"/>
    </source>
</evidence>
<dbReference type="InterPro" id="IPR036688">
    <property type="entry name" value="MoeA_C_domain_IV_sf"/>
</dbReference>
<dbReference type="Pfam" id="PF00994">
    <property type="entry name" value="MoCF_biosynth"/>
    <property type="match status" value="1"/>
</dbReference>
<comment type="cofactor">
    <cofactor evidence="1 14">
        <name>Mg(2+)</name>
        <dbReference type="ChEBI" id="CHEBI:18420"/>
    </cofactor>
</comment>
<dbReference type="InterPro" id="IPR036425">
    <property type="entry name" value="MoaB/Mog-like_dom_sf"/>
</dbReference>
<dbReference type="KEGG" id="fcz:IMF26_09320"/>
<dbReference type="GO" id="GO:0061599">
    <property type="term" value="F:molybdopterin molybdotransferase activity"/>
    <property type="evidence" value="ECO:0007669"/>
    <property type="project" value="UniProtKB-UniRule"/>
</dbReference>
<sequence>MESYFDVKTVDQARDILLKAWKVKPLDIEEVHITAAAGRVLARDILACEDVPPFARSTVDGYAVMAKDTFGATEALPAILEIVEDIRMGAMPEKNLLSGQAARIPTGGSLPCGADACVMIEHTDLLDDRTVLVKKPVAPGENVIHKGEDVTSGETLLLTGRVLRAFEIGALAALGHVTVPVFRRPRVAILSTGDEIVPPDKSPGPGQIRDINTYSLAASALSCGAIPITLGISSDTYEDVRQPLEEALDTADLLVVSGGSSVGTRDVVVQVISDLGPPGVLVHGVALKPGKPAILGICRDKPVFGLPGHPVSALTVFSLFVKPAVVRLYEKSSASTAHNTRQGSETAFDLHFDFLSREKTVMARLSRNISSAPGREDHIRVRLRLENGEFWADPVLGKSGLISTLVKSHGEVVIPLEYEGLKAGSLVEVRLT</sequence>
<dbReference type="InterPro" id="IPR008284">
    <property type="entry name" value="MoCF_biosynth_CS"/>
</dbReference>
<evidence type="ECO:0000256" key="9">
    <source>
        <dbReference type="ARBA" id="ARBA00022679"/>
    </source>
</evidence>
<dbReference type="AlphaFoldDB" id="A0AAT9LAR0"/>
<dbReference type="PANTHER" id="PTHR10192:SF5">
    <property type="entry name" value="GEPHYRIN"/>
    <property type="match status" value="1"/>
</dbReference>
<keyword evidence="12 14" id="KW-0501">Molybdenum cofactor biosynthesis</keyword>
<dbReference type="InterPro" id="IPR005111">
    <property type="entry name" value="MoeA_C_domain_IV"/>
</dbReference>
<dbReference type="GO" id="GO:0046872">
    <property type="term" value="F:metal ion binding"/>
    <property type="evidence" value="ECO:0007669"/>
    <property type="project" value="UniProtKB-UniRule"/>
</dbReference>
<protein>
    <recommendedName>
        <fullName evidence="7 14">Molybdopterin molybdenumtransferase</fullName>
        <ecNumber evidence="6 14">2.10.1.1</ecNumber>
    </recommendedName>
</protein>
<dbReference type="PROSITE" id="PS01079">
    <property type="entry name" value="MOCF_BIOSYNTHESIS_2"/>
    <property type="match status" value="1"/>
</dbReference>
<evidence type="ECO:0000256" key="7">
    <source>
        <dbReference type="ARBA" id="ARBA00021108"/>
    </source>
</evidence>
<evidence type="ECO:0000259" key="15">
    <source>
        <dbReference type="SMART" id="SM00852"/>
    </source>
</evidence>
<dbReference type="Gene3D" id="3.90.105.10">
    <property type="entry name" value="Molybdopterin biosynthesis moea protein, domain 2"/>
    <property type="match status" value="1"/>
</dbReference>
<name>A0AAT9LAR0_9FIRM</name>
<dbReference type="GO" id="GO:0006777">
    <property type="term" value="P:Mo-molybdopterin cofactor biosynthetic process"/>
    <property type="evidence" value="ECO:0007669"/>
    <property type="project" value="UniProtKB-UniRule"/>
</dbReference>
<accession>A0AAT9LAR0</accession>
<reference evidence="16" key="2">
    <citation type="journal article" date="2023" name="Biology">
        <title>Prokaryotic Life Associated with Coal-Fire Gas Vents Revealed by Metagenomics.</title>
        <authorList>
            <person name="Kadnikov V.V."/>
            <person name="Mardanov A.V."/>
            <person name="Beletsky A.V."/>
            <person name="Karnachuk O.V."/>
            <person name="Ravin N.V."/>
        </authorList>
    </citation>
    <scope>NUCLEOTIDE SEQUENCE</scope>
    <source>
        <strain evidence="16">Bu02</strain>
    </source>
</reference>
<evidence type="ECO:0000256" key="10">
    <source>
        <dbReference type="ARBA" id="ARBA00022723"/>
    </source>
</evidence>
<evidence type="ECO:0000256" key="12">
    <source>
        <dbReference type="ARBA" id="ARBA00023150"/>
    </source>
</evidence>
<dbReference type="InterPro" id="IPR001453">
    <property type="entry name" value="MoaB/Mog_dom"/>
</dbReference>
<dbReference type="PANTHER" id="PTHR10192">
    <property type="entry name" value="MOLYBDOPTERIN BIOSYNTHESIS PROTEIN"/>
    <property type="match status" value="1"/>
</dbReference>
<dbReference type="NCBIfam" id="NF045515">
    <property type="entry name" value="Glp_gephyrin"/>
    <property type="match status" value="1"/>
</dbReference>
<dbReference type="GO" id="GO:0005829">
    <property type="term" value="C:cytosol"/>
    <property type="evidence" value="ECO:0007669"/>
    <property type="project" value="TreeGrafter"/>
</dbReference>
<comment type="function">
    <text evidence="3">May be involved in the biosynthesis of molybdopterin.</text>
</comment>
<comment type="pathway">
    <text evidence="4 14">Cofactor biosynthesis; molybdopterin biosynthesis.</text>
</comment>
<comment type="catalytic activity">
    <reaction evidence="13">
        <text>adenylyl-molybdopterin + molybdate = Mo-molybdopterin + AMP + H(+)</text>
        <dbReference type="Rhea" id="RHEA:35047"/>
        <dbReference type="ChEBI" id="CHEBI:15378"/>
        <dbReference type="ChEBI" id="CHEBI:36264"/>
        <dbReference type="ChEBI" id="CHEBI:62727"/>
        <dbReference type="ChEBI" id="CHEBI:71302"/>
        <dbReference type="ChEBI" id="CHEBI:456215"/>
        <dbReference type="EC" id="2.10.1.1"/>
    </reaction>
</comment>
<evidence type="ECO:0000256" key="1">
    <source>
        <dbReference type="ARBA" id="ARBA00001946"/>
    </source>
</evidence>
<feature type="domain" description="MoaB/Mog" evidence="15">
    <location>
        <begin position="188"/>
        <end position="327"/>
    </location>
</feature>
<keyword evidence="11 14" id="KW-0460">Magnesium</keyword>
<dbReference type="Gene3D" id="2.40.340.10">
    <property type="entry name" value="MoeA, C-terminal, domain IV"/>
    <property type="match status" value="1"/>
</dbReference>
<keyword evidence="9 14" id="KW-0808">Transferase</keyword>
<dbReference type="NCBIfam" id="TIGR00177">
    <property type="entry name" value="molyb_syn"/>
    <property type="match status" value="1"/>
</dbReference>
<dbReference type="Gene3D" id="2.170.190.11">
    <property type="entry name" value="Molybdopterin biosynthesis moea protein, domain 3"/>
    <property type="match status" value="1"/>
</dbReference>
<evidence type="ECO:0000256" key="8">
    <source>
        <dbReference type="ARBA" id="ARBA00022505"/>
    </source>
</evidence>
<keyword evidence="10 14" id="KW-0479">Metal-binding</keyword>
<dbReference type="Pfam" id="PF03453">
    <property type="entry name" value="MoeA_N"/>
    <property type="match status" value="1"/>
</dbReference>
<dbReference type="EC" id="2.10.1.1" evidence="6 14"/>
<dbReference type="InterPro" id="IPR038987">
    <property type="entry name" value="MoeA-like"/>
</dbReference>
<dbReference type="InterPro" id="IPR036135">
    <property type="entry name" value="MoeA_linker/N_sf"/>
</dbReference>
<evidence type="ECO:0000256" key="2">
    <source>
        <dbReference type="ARBA" id="ARBA00002901"/>
    </source>
</evidence>
<dbReference type="SUPFAM" id="SSF63882">
    <property type="entry name" value="MoeA N-terminal region -like"/>
    <property type="match status" value="1"/>
</dbReference>
<reference evidence="16" key="1">
    <citation type="submission" date="2020-10" db="EMBL/GenBank/DDBJ databases">
        <authorList>
            <person name="Kadnikov V."/>
            <person name="Beletsky A.V."/>
            <person name="Mardanov A.V."/>
            <person name="Karnachuk O.V."/>
            <person name="Ravin N.V."/>
        </authorList>
    </citation>
    <scope>NUCLEOTIDE SEQUENCE</scope>
    <source>
        <strain evidence="16">Bu02</strain>
    </source>
</reference>
<dbReference type="Pfam" id="PF03454">
    <property type="entry name" value="MoeA_C"/>
    <property type="match status" value="1"/>
</dbReference>